<dbReference type="EMBL" id="SDOV01000005">
    <property type="protein sequence ID" value="KAH7640642.1"/>
    <property type="molecule type" value="Genomic_DNA"/>
</dbReference>
<feature type="compositionally biased region" description="Basic and acidic residues" evidence="1">
    <location>
        <begin position="106"/>
        <end position="116"/>
    </location>
</feature>
<dbReference type="AlphaFoldDB" id="A0A922IB74"/>
<dbReference type="EMBL" id="ASGP02000001">
    <property type="protein sequence ID" value="KAH9526169.1"/>
    <property type="molecule type" value="Genomic_DNA"/>
</dbReference>
<reference evidence="3" key="1">
    <citation type="submission" date="2013-05" db="EMBL/GenBank/DDBJ databases">
        <authorList>
            <person name="Yim A.K.Y."/>
            <person name="Chan T.F."/>
            <person name="Ji K.M."/>
            <person name="Liu X.Y."/>
            <person name="Zhou J.W."/>
            <person name="Li R.Q."/>
            <person name="Yang K.Y."/>
            <person name="Li J."/>
            <person name="Li M."/>
            <person name="Law P.T.W."/>
            <person name="Wu Y.L."/>
            <person name="Cai Z.L."/>
            <person name="Qin H."/>
            <person name="Bao Y."/>
            <person name="Leung R.K.K."/>
            <person name="Ng P.K.S."/>
            <person name="Zou J."/>
            <person name="Zhong X.J."/>
            <person name="Ran P.X."/>
            <person name="Zhong N.S."/>
            <person name="Liu Z.G."/>
            <person name="Tsui S.K.W."/>
        </authorList>
    </citation>
    <scope>NUCLEOTIDE SEQUENCE</scope>
    <source>
        <strain evidence="3">Derf</strain>
        <tissue evidence="3">Whole organism</tissue>
    </source>
</reference>
<dbReference type="OrthoDB" id="8017485at2759"/>
<organism evidence="3 4">
    <name type="scientific">Dermatophagoides farinae</name>
    <name type="common">American house dust mite</name>
    <dbReference type="NCBI Taxonomy" id="6954"/>
    <lineage>
        <taxon>Eukaryota</taxon>
        <taxon>Metazoa</taxon>
        <taxon>Ecdysozoa</taxon>
        <taxon>Arthropoda</taxon>
        <taxon>Chelicerata</taxon>
        <taxon>Arachnida</taxon>
        <taxon>Acari</taxon>
        <taxon>Acariformes</taxon>
        <taxon>Sarcoptiformes</taxon>
        <taxon>Astigmata</taxon>
        <taxon>Psoroptidia</taxon>
        <taxon>Analgoidea</taxon>
        <taxon>Pyroglyphidae</taxon>
        <taxon>Dermatophagoidinae</taxon>
        <taxon>Dermatophagoides</taxon>
    </lineage>
</organism>
<proteinExistence type="predicted"/>
<reference evidence="2" key="3">
    <citation type="journal article" date="2021" name="World Allergy Organ. J.">
        <title>Chromosome-level assembly of Dermatophagoides farinae genome and transcriptome reveals two novel allergens Der f 37 and Der f 39.</title>
        <authorList>
            <person name="Chen J."/>
            <person name="Cai Z."/>
            <person name="Fan D."/>
            <person name="Hu J."/>
            <person name="Hou Y."/>
            <person name="He Y."/>
            <person name="Zhang Z."/>
            <person name="Zhao Z."/>
            <person name="Gao P."/>
            <person name="Hu W."/>
            <person name="Sun J."/>
            <person name="Li J."/>
            <person name="Ji K."/>
        </authorList>
    </citation>
    <scope>NUCLEOTIDE SEQUENCE</scope>
    <source>
        <strain evidence="2">JKM2019</strain>
    </source>
</reference>
<dbReference type="Proteomes" id="UP000790347">
    <property type="component" value="Unassembled WGS sequence"/>
</dbReference>
<accession>A0A922IB74</accession>
<reference evidence="3" key="4">
    <citation type="journal article" date="2022" name="Res Sq">
        <title>Comparative Genomics Reveals Insights into the Divergent Evolution of Astigmatic Mites and Household Pest Adaptations.</title>
        <authorList>
            <person name="Xiong Q."/>
            <person name="Wan A.T.-Y."/>
            <person name="Liu X.-Y."/>
            <person name="Fung C.S.-H."/>
            <person name="Xiao X."/>
            <person name="Malainual N."/>
            <person name="Hou J."/>
            <person name="Wang L."/>
            <person name="Wang M."/>
            <person name="Yang K."/>
            <person name="Cui Y."/>
            <person name="Leung E."/>
            <person name="Nong W."/>
            <person name="Shin S.-K."/>
            <person name="Au S."/>
            <person name="Jeong K.Y."/>
            <person name="Chew F.T."/>
            <person name="Hui J."/>
            <person name="Leung T.F."/>
            <person name="Tungtrongchitr A."/>
            <person name="Zhong N."/>
            <person name="Liu Z."/>
            <person name="Tsui S."/>
        </authorList>
    </citation>
    <scope>NUCLEOTIDE SEQUENCE</scope>
    <source>
        <strain evidence="3">Derf</strain>
        <tissue evidence="3">Whole organism</tissue>
    </source>
</reference>
<dbReference type="Proteomes" id="UP000828236">
    <property type="component" value="Unassembled WGS sequence"/>
</dbReference>
<gene>
    <name evidence="3" type="ORF">DERF_000272</name>
    <name evidence="2" type="ORF">HUG17_8111</name>
</gene>
<name>A0A922IB74_DERFA</name>
<evidence type="ECO:0000313" key="2">
    <source>
        <dbReference type="EMBL" id="KAH7640642.1"/>
    </source>
</evidence>
<sequence>MDIAALKLFEHVPTLTDNNWPIWKWKVELALKHMEMWPLVNDGDLSQPNDDIKIRSLIGLWVDDSLVPLIKDCKTSHQMWTTLTEHFENEVQPSTSTTKLLSNPEKNSESKSIEKQEPKIRLKCIFCERDGHNEKQCWRKKRLVHKLKPEG</sequence>
<evidence type="ECO:0000313" key="4">
    <source>
        <dbReference type="Proteomes" id="UP000790347"/>
    </source>
</evidence>
<reference evidence="2" key="2">
    <citation type="submission" date="2020-06" db="EMBL/GenBank/DDBJ databases">
        <authorList>
            <person name="Ji K."/>
            <person name="Li J."/>
        </authorList>
    </citation>
    <scope>NUCLEOTIDE SEQUENCE</scope>
    <source>
        <strain evidence="2">JKM2019</strain>
        <tissue evidence="2">Whole body</tissue>
    </source>
</reference>
<feature type="compositionally biased region" description="Polar residues" evidence="1">
    <location>
        <begin position="91"/>
        <end position="105"/>
    </location>
</feature>
<keyword evidence="4" id="KW-1185">Reference proteome</keyword>
<feature type="region of interest" description="Disordered" evidence="1">
    <location>
        <begin position="91"/>
        <end position="116"/>
    </location>
</feature>
<protein>
    <submittedName>
        <fullName evidence="3">Uncharacterized protein</fullName>
    </submittedName>
</protein>
<evidence type="ECO:0000256" key="1">
    <source>
        <dbReference type="SAM" id="MobiDB-lite"/>
    </source>
</evidence>
<dbReference type="Pfam" id="PF14223">
    <property type="entry name" value="Retrotran_gag_2"/>
    <property type="match status" value="1"/>
</dbReference>
<evidence type="ECO:0000313" key="3">
    <source>
        <dbReference type="EMBL" id="KAH9526169.1"/>
    </source>
</evidence>
<comment type="caution">
    <text evidence="3">The sequence shown here is derived from an EMBL/GenBank/DDBJ whole genome shotgun (WGS) entry which is preliminary data.</text>
</comment>